<evidence type="ECO:0000256" key="1">
    <source>
        <dbReference type="ARBA" id="ARBA00022884"/>
    </source>
</evidence>
<dbReference type="InterPro" id="IPR036020">
    <property type="entry name" value="WW_dom_sf"/>
</dbReference>
<comment type="caution">
    <text evidence="5">The sequence shown here is derived from an EMBL/GenBank/DDBJ whole genome shotgun (WGS) entry which is preliminary data.</text>
</comment>
<dbReference type="InterPro" id="IPR035979">
    <property type="entry name" value="RBD_domain_sf"/>
</dbReference>
<sequence>MMATLDRKVWIGSIPSTVDETEFYDAMSQYGEVSELFYRRDTTGSRGWAFVTFATNEEATSAIRAVDGRLKFLGSDRPVGARFANNKEVGGYKQQQAPNANSPLQMSAGGSHFVGKLSSLGSGILGRAKAIPSAIGASTALPSSSLSPSFFSSNSPSQNMNSANIPDEVYSRALWEQYASPKGIPYYYNTISGHSQWEKPIPAKELMQGAIGSKVCGPLGSNLFIFHLPSEWTDADLLIHFALFGNVLSARVQSNTSGKNFGFGFVSYDNNSSALAAITAMNGYSVGSKHLKVQLKKGEEHCLPAEMQA</sequence>
<dbReference type="Gene3D" id="2.20.70.10">
    <property type="match status" value="1"/>
</dbReference>
<dbReference type="SUPFAM" id="SSF54928">
    <property type="entry name" value="RNA-binding domain, RBD"/>
    <property type="match status" value="1"/>
</dbReference>
<evidence type="ECO:0000256" key="2">
    <source>
        <dbReference type="PROSITE-ProRule" id="PRU00176"/>
    </source>
</evidence>
<dbReference type="PROSITE" id="PS50020">
    <property type="entry name" value="WW_DOMAIN_2"/>
    <property type="match status" value="1"/>
</dbReference>
<reference evidence="5 6" key="1">
    <citation type="journal article" date="2020" name="bioRxiv">
        <title>Metabolic contributions of an alphaproteobacterial endosymbiont in the apicomplexan Cardiosporidium cionae.</title>
        <authorList>
            <person name="Hunter E.S."/>
            <person name="Paight C.J."/>
            <person name="Lane C.E."/>
        </authorList>
    </citation>
    <scope>NUCLEOTIDE SEQUENCE [LARGE SCALE GENOMIC DNA]</scope>
    <source>
        <strain evidence="5">ESH_2018</strain>
    </source>
</reference>
<dbReference type="EMBL" id="JADAQX010000188">
    <property type="protein sequence ID" value="KAF8821374.1"/>
    <property type="molecule type" value="Genomic_DNA"/>
</dbReference>
<dbReference type="CDD" id="cd00201">
    <property type="entry name" value="WW"/>
    <property type="match status" value="1"/>
</dbReference>
<protein>
    <submittedName>
        <fullName evidence="5">Clustered-asparagine-rich protein</fullName>
    </submittedName>
</protein>
<dbReference type="Proteomes" id="UP000823046">
    <property type="component" value="Unassembled WGS sequence"/>
</dbReference>
<dbReference type="PANTHER" id="PTHR48027">
    <property type="entry name" value="HETEROGENEOUS NUCLEAR RIBONUCLEOPROTEIN 87F-RELATED"/>
    <property type="match status" value="1"/>
</dbReference>
<dbReference type="Pfam" id="PF00076">
    <property type="entry name" value="RRM_1"/>
    <property type="match status" value="2"/>
</dbReference>
<dbReference type="InterPro" id="IPR001202">
    <property type="entry name" value="WW_dom"/>
</dbReference>
<keyword evidence="6" id="KW-1185">Reference proteome</keyword>
<feature type="domain" description="RRM" evidence="4">
    <location>
        <begin position="7"/>
        <end position="86"/>
    </location>
</feature>
<dbReference type="SUPFAM" id="SSF51045">
    <property type="entry name" value="WW domain"/>
    <property type="match status" value="1"/>
</dbReference>
<dbReference type="InterPro" id="IPR000504">
    <property type="entry name" value="RRM_dom"/>
</dbReference>
<dbReference type="CDD" id="cd12362">
    <property type="entry name" value="RRM3_CELF1-6"/>
    <property type="match status" value="1"/>
</dbReference>
<dbReference type="PROSITE" id="PS50102">
    <property type="entry name" value="RRM"/>
    <property type="match status" value="2"/>
</dbReference>
<keyword evidence="1 2" id="KW-0694">RNA-binding</keyword>
<name>A0ABQ7JBM2_9APIC</name>
<accession>A0ABQ7JBM2</accession>
<evidence type="ECO:0000259" key="3">
    <source>
        <dbReference type="PROSITE" id="PS50020"/>
    </source>
</evidence>
<gene>
    <name evidence="5" type="ORF">IE077_002100</name>
</gene>
<dbReference type="SMART" id="SM00360">
    <property type="entry name" value="RRM"/>
    <property type="match status" value="2"/>
</dbReference>
<dbReference type="PROSITE" id="PS01159">
    <property type="entry name" value="WW_DOMAIN_1"/>
    <property type="match status" value="1"/>
</dbReference>
<dbReference type="SMART" id="SM00456">
    <property type="entry name" value="WW"/>
    <property type="match status" value="1"/>
</dbReference>
<feature type="domain" description="RRM" evidence="4">
    <location>
        <begin position="221"/>
        <end position="298"/>
    </location>
</feature>
<proteinExistence type="predicted"/>
<evidence type="ECO:0000313" key="5">
    <source>
        <dbReference type="EMBL" id="KAF8821374.1"/>
    </source>
</evidence>
<dbReference type="Gene3D" id="3.30.70.330">
    <property type="match status" value="2"/>
</dbReference>
<dbReference type="Pfam" id="PF00397">
    <property type="entry name" value="WW"/>
    <property type="match status" value="1"/>
</dbReference>
<dbReference type="InterPro" id="IPR012677">
    <property type="entry name" value="Nucleotide-bd_a/b_plait_sf"/>
</dbReference>
<organism evidence="5 6">
    <name type="scientific">Cardiosporidium cionae</name>
    <dbReference type="NCBI Taxonomy" id="476202"/>
    <lineage>
        <taxon>Eukaryota</taxon>
        <taxon>Sar</taxon>
        <taxon>Alveolata</taxon>
        <taxon>Apicomplexa</taxon>
        <taxon>Aconoidasida</taxon>
        <taxon>Nephromycida</taxon>
        <taxon>Cardiosporidium</taxon>
    </lineage>
</organism>
<feature type="domain" description="WW" evidence="3">
    <location>
        <begin position="175"/>
        <end position="202"/>
    </location>
</feature>
<evidence type="ECO:0000259" key="4">
    <source>
        <dbReference type="PROSITE" id="PS50102"/>
    </source>
</evidence>
<dbReference type="InterPro" id="IPR052462">
    <property type="entry name" value="SLIRP/GR-RBP-like"/>
</dbReference>
<evidence type="ECO:0000313" key="6">
    <source>
        <dbReference type="Proteomes" id="UP000823046"/>
    </source>
</evidence>